<comment type="caution">
    <text evidence="2">The sequence shown here is derived from an EMBL/GenBank/DDBJ whole genome shotgun (WGS) entry which is preliminary data.</text>
</comment>
<feature type="region of interest" description="Disordered" evidence="1">
    <location>
        <begin position="247"/>
        <end position="320"/>
    </location>
</feature>
<dbReference type="Proteomes" id="UP000648187">
    <property type="component" value="Unassembled WGS sequence"/>
</dbReference>
<gene>
    <name evidence="2" type="ORF">HW555_012551</name>
</gene>
<dbReference type="InterPro" id="IPR007914">
    <property type="entry name" value="UPF0193"/>
</dbReference>
<dbReference type="AlphaFoldDB" id="A0A835G4R6"/>
<dbReference type="PANTHER" id="PTHR28348">
    <property type="entry name" value="UPF0193 PROTEIN EVG1"/>
    <property type="match status" value="1"/>
</dbReference>
<feature type="compositionally biased region" description="Polar residues" evidence="1">
    <location>
        <begin position="247"/>
        <end position="291"/>
    </location>
</feature>
<proteinExistence type="predicted"/>
<dbReference type="OrthoDB" id="10262032at2759"/>
<dbReference type="EMBL" id="JACKWZ010000473">
    <property type="protein sequence ID" value="KAF9407423.1"/>
    <property type="molecule type" value="Genomic_DNA"/>
</dbReference>
<sequence length="320" mass="36388">MPTYKLGVFNLGMNSGNKKIVDFLFGGYPGNVYKHRSFLSEKSKMLNPDGNGYVHVTWPSKNVPHGGIFHTRVAEPTDSQQLLLKVLLEESKITIAQQKKSALRLRDDKERRDDSELVIQTPVVRPRTSRKRSLSTIRDSGAFDGNGYRPLKRGEDREKLKERLAYSMAFGNDQQQPPPVFPELKKQQPKLPTAKQKWNDLVTQIRERSEWLAEMEYLGQAGPHRDIIKDQIAERMRALDALGIDSECSTPKSSASGFSTKTSQSLDLKSHRSTSTVVTKMSMNGNKNQIALNRRSRNKEENVTAYSQLSPLQYSPRRRQ</sequence>
<protein>
    <submittedName>
        <fullName evidence="2">Uncharacterized protein</fullName>
    </submittedName>
</protein>
<evidence type="ECO:0000256" key="1">
    <source>
        <dbReference type="SAM" id="MobiDB-lite"/>
    </source>
</evidence>
<name>A0A835G4R6_SPOEX</name>
<keyword evidence="3" id="KW-1185">Reference proteome</keyword>
<dbReference type="Pfam" id="PF05250">
    <property type="entry name" value="UPF0193"/>
    <property type="match status" value="1"/>
</dbReference>
<reference evidence="2" key="1">
    <citation type="submission" date="2020-08" db="EMBL/GenBank/DDBJ databases">
        <title>Spodoptera exigua strain:BAW_Kor-Di-RS1 Genome sequencing and assembly.</title>
        <authorList>
            <person name="Kim J."/>
            <person name="Nam H.Y."/>
            <person name="Kwon M."/>
            <person name="Choi J.H."/>
            <person name="Cho S.R."/>
            <person name="Kim G.-H."/>
        </authorList>
    </citation>
    <scope>NUCLEOTIDE SEQUENCE</scope>
    <source>
        <strain evidence="2">BAW_Kor-Di-RS1</strain>
        <tissue evidence="2">Whole-body</tissue>
    </source>
</reference>
<organism evidence="2 3">
    <name type="scientific">Spodoptera exigua</name>
    <name type="common">Beet armyworm</name>
    <name type="synonym">Noctua fulgens</name>
    <dbReference type="NCBI Taxonomy" id="7107"/>
    <lineage>
        <taxon>Eukaryota</taxon>
        <taxon>Metazoa</taxon>
        <taxon>Ecdysozoa</taxon>
        <taxon>Arthropoda</taxon>
        <taxon>Hexapoda</taxon>
        <taxon>Insecta</taxon>
        <taxon>Pterygota</taxon>
        <taxon>Neoptera</taxon>
        <taxon>Endopterygota</taxon>
        <taxon>Lepidoptera</taxon>
        <taxon>Glossata</taxon>
        <taxon>Ditrysia</taxon>
        <taxon>Noctuoidea</taxon>
        <taxon>Noctuidae</taxon>
        <taxon>Amphipyrinae</taxon>
        <taxon>Spodoptera</taxon>
    </lineage>
</organism>
<evidence type="ECO:0000313" key="2">
    <source>
        <dbReference type="EMBL" id="KAF9407423.1"/>
    </source>
</evidence>
<feature type="compositionally biased region" description="Polar residues" evidence="1">
    <location>
        <begin position="304"/>
        <end position="313"/>
    </location>
</feature>
<dbReference type="PANTHER" id="PTHR28348:SF1">
    <property type="entry name" value="UPF0193 PROTEIN EVG1"/>
    <property type="match status" value="1"/>
</dbReference>
<evidence type="ECO:0000313" key="3">
    <source>
        <dbReference type="Proteomes" id="UP000648187"/>
    </source>
</evidence>
<accession>A0A835G4R6</accession>